<evidence type="ECO:0000313" key="9">
    <source>
        <dbReference type="Proteomes" id="UP000829720"/>
    </source>
</evidence>
<accession>A0A8T3DM02</accession>
<dbReference type="GO" id="GO:0008146">
    <property type="term" value="F:sulfotransferase activity"/>
    <property type="evidence" value="ECO:0007669"/>
    <property type="project" value="InterPro"/>
</dbReference>
<proteinExistence type="inferred from homology"/>
<dbReference type="AlphaFoldDB" id="A0A8T3DM02"/>
<evidence type="ECO:0000313" key="8">
    <source>
        <dbReference type="EMBL" id="KAI1896038.1"/>
    </source>
</evidence>
<comment type="caution">
    <text evidence="8">The sequence shown here is derived from an EMBL/GenBank/DDBJ whole genome shotgun (WGS) entry which is preliminary data.</text>
</comment>
<feature type="domain" description="Sulfotransferase" evidence="7">
    <location>
        <begin position="35"/>
        <end position="280"/>
    </location>
</feature>
<comment type="similarity">
    <text evidence="2 6">Belongs to the sulfotransferase 1 family.</text>
</comment>
<dbReference type="OrthoDB" id="205623at2759"/>
<name>A0A8T3DM02_9TELE</name>
<evidence type="ECO:0000256" key="1">
    <source>
        <dbReference type="ARBA" id="ARBA00004496"/>
    </source>
</evidence>
<gene>
    <name evidence="8" type="ORF">AGOR_G00090680</name>
</gene>
<keyword evidence="9" id="KW-1185">Reference proteome</keyword>
<evidence type="ECO:0000256" key="3">
    <source>
        <dbReference type="ARBA" id="ARBA00022490"/>
    </source>
</evidence>
<evidence type="ECO:0000259" key="7">
    <source>
        <dbReference type="Pfam" id="PF00685"/>
    </source>
</evidence>
<dbReference type="GO" id="GO:0006584">
    <property type="term" value="P:catecholamine metabolic process"/>
    <property type="evidence" value="ECO:0007669"/>
    <property type="project" value="UniProtKB-KW"/>
</dbReference>
<dbReference type="EMBL" id="JAERUA010000008">
    <property type="protein sequence ID" value="KAI1896038.1"/>
    <property type="molecule type" value="Genomic_DNA"/>
</dbReference>
<dbReference type="GO" id="GO:0006805">
    <property type="term" value="P:xenobiotic metabolic process"/>
    <property type="evidence" value="ECO:0007669"/>
    <property type="project" value="UniProtKB-ARBA"/>
</dbReference>
<keyword evidence="4 6" id="KW-0808">Transferase</keyword>
<dbReference type="GO" id="GO:0005737">
    <property type="term" value="C:cytoplasm"/>
    <property type="evidence" value="ECO:0007669"/>
    <property type="project" value="UniProtKB-SubCell"/>
</dbReference>
<dbReference type="EC" id="2.8.2.-" evidence="6"/>
<keyword evidence="5" id="KW-0128">Catecholamine metabolism</keyword>
<keyword evidence="3" id="KW-0963">Cytoplasm</keyword>
<dbReference type="Gene3D" id="3.40.50.300">
    <property type="entry name" value="P-loop containing nucleotide triphosphate hydrolases"/>
    <property type="match status" value="1"/>
</dbReference>
<evidence type="ECO:0000256" key="6">
    <source>
        <dbReference type="RuleBase" id="RU361155"/>
    </source>
</evidence>
<dbReference type="PANTHER" id="PTHR11783">
    <property type="entry name" value="SULFOTRANSFERASE SULT"/>
    <property type="match status" value="1"/>
</dbReference>
<evidence type="ECO:0000256" key="5">
    <source>
        <dbReference type="ARBA" id="ARBA00022939"/>
    </source>
</evidence>
<protein>
    <recommendedName>
        <fullName evidence="6">Sulfotransferase</fullName>
        <ecNumber evidence="6">2.8.2.-</ecNumber>
    </recommendedName>
</protein>
<dbReference type="InterPro" id="IPR000863">
    <property type="entry name" value="Sulfotransferase_dom"/>
</dbReference>
<dbReference type="InterPro" id="IPR027417">
    <property type="entry name" value="P-loop_NTPase"/>
</dbReference>
<dbReference type="SUPFAM" id="SSF52540">
    <property type="entry name" value="P-loop containing nucleoside triphosphate hydrolases"/>
    <property type="match status" value="1"/>
</dbReference>
<dbReference type="FunFam" id="3.40.50.300:FF:000433">
    <property type="entry name" value="Estrogen sulfotransferase"/>
    <property type="match status" value="1"/>
</dbReference>
<organism evidence="8 9">
    <name type="scientific">Albula goreensis</name>
    <dbReference type="NCBI Taxonomy" id="1534307"/>
    <lineage>
        <taxon>Eukaryota</taxon>
        <taxon>Metazoa</taxon>
        <taxon>Chordata</taxon>
        <taxon>Craniata</taxon>
        <taxon>Vertebrata</taxon>
        <taxon>Euteleostomi</taxon>
        <taxon>Actinopterygii</taxon>
        <taxon>Neopterygii</taxon>
        <taxon>Teleostei</taxon>
        <taxon>Albuliformes</taxon>
        <taxon>Albulidae</taxon>
        <taxon>Albula</taxon>
    </lineage>
</organism>
<evidence type="ECO:0000256" key="4">
    <source>
        <dbReference type="ARBA" id="ARBA00022679"/>
    </source>
</evidence>
<reference evidence="8" key="1">
    <citation type="submission" date="2021-01" db="EMBL/GenBank/DDBJ databases">
        <authorList>
            <person name="Zahm M."/>
            <person name="Roques C."/>
            <person name="Cabau C."/>
            <person name="Klopp C."/>
            <person name="Donnadieu C."/>
            <person name="Jouanno E."/>
            <person name="Lampietro C."/>
            <person name="Louis A."/>
            <person name="Herpin A."/>
            <person name="Echchiki A."/>
            <person name="Berthelot C."/>
            <person name="Parey E."/>
            <person name="Roest-Crollius H."/>
            <person name="Braasch I."/>
            <person name="Postlethwait J."/>
            <person name="Bobe J."/>
            <person name="Montfort J."/>
            <person name="Bouchez O."/>
            <person name="Begum T."/>
            <person name="Mejri S."/>
            <person name="Adams A."/>
            <person name="Chen W.-J."/>
            <person name="Guiguen Y."/>
        </authorList>
    </citation>
    <scope>NUCLEOTIDE SEQUENCE</scope>
    <source>
        <tissue evidence="8">Blood</tissue>
    </source>
</reference>
<evidence type="ECO:0000256" key="2">
    <source>
        <dbReference type="ARBA" id="ARBA00005771"/>
    </source>
</evidence>
<dbReference type="Pfam" id="PF00685">
    <property type="entry name" value="Sulfotransfer_1"/>
    <property type="match status" value="1"/>
</dbReference>
<comment type="subcellular location">
    <subcellularLocation>
        <location evidence="1">Cytoplasm</location>
    </subcellularLocation>
</comment>
<dbReference type="Proteomes" id="UP000829720">
    <property type="component" value="Unassembled WGS sequence"/>
</dbReference>
<sequence>MTEAELYSEYKGVYVPKILHPPECLKYYEEFDFRQDDIFVVTYPKSGTTWMQEIVPLIQSEGDMAAVLTLPNWDRMPWMEEHRANVLNLEQRPSPRMFTTHFHYSMMPPSYFKVKPKVIYVMRNPKDVFTSSFHYYGMASYLVDPGTADEFMDKFLSGKVMFGSWFDHVKGWLNAEDQDRVMYISYEEMILDLKASVTKMSRFLGKSLSEEVIAKIADHCTFKNMKQNKMSNYSMVPVEFMDQKKSEFLRKGIAGDWKNLFTEAQTEKFNAIYKEKMKDVKFTFFWDL</sequence>